<sequence>MIFSTAGAKLYIGGTQAMKSTDFVEGDFSTETWTEITGLESLGSVGDTANEISQDIVGEGRTKRIKGTRNAGAMEIIAAINYADAGQQALLAAEKTPQDYAFRVVFNDAPAGGTPSERMFIAKVGSVSEAYDTANSVMKLNSSLWVNSNVVRVNAAAGV</sequence>
<keyword evidence="2" id="KW-1185">Reference proteome</keyword>
<evidence type="ECO:0000313" key="1">
    <source>
        <dbReference type="EMBL" id="EYD70519.1"/>
    </source>
</evidence>
<dbReference type="STRING" id="1122180.Lokhon_03152"/>
<evidence type="ECO:0000313" key="2">
    <source>
        <dbReference type="Proteomes" id="UP000025047"/>
    </source>
</evidence>
<protein>
    <submittedName>
        <fullName evidence="1">Uncharacterized protein</fullName>
    </submittedName>
</protein>
<dbReference type="EMBL" id="APGJ01000008">
    <property type="protein sequence ID" value="EYD70519.1"/>
    <property type="molecule type" value="Genomic_DNA"/>
</dbReference>
<proteinExistence type="predicted"/>
<gene>
    <name evidence="1" type="ORF">Lokhon_03152</name>
</gene>
<dbReference type="Gene3D" id="4.10.410.40">
    <property type="match status" value="1"/>
</dbReference>
<dbReference type="RefSeq" id="WP_017930013.1">
    <property type="nucleotide sequence ID" value="NZ_KB823009.1"/>
</dbReference>
<organism evidence="1 2">
    <name type="scientific">Limimaricola hongkongensis DSM 17492</name>
    <dbReference type="NCBI Taxonomy" id="1122180"/>
    <lineage>
        <taxon>Bacteria</taxon>
        <taxon>Pseudomonadati</taxon>
        <taxon>Pseudomonadota</taxon>
        <taxon>Alphaproteobacteria</taxon>
        <taxon>Rhodobacterales</taxon>
        <taxon>Paracoccaceae</taxon>
        <taxon>Limimaricola</taxon>
    </lineage>
</organism>
<dbReference type="OrthoDB" id="6976379at2"/>
<accession>A0A017H9S1</accession>
<name>A0A017H9S1_9RHOB</name>
<dbReference type="AlphaFoldDB" id="A0A017H9S1"/>
<comment type="caution">
    <text evidence="1">The sequence shown here is derived from an EMBL/GenBank/DDBJ whole genome shotgun (WGS) entry which is preliminary data.</text>
</comment>
<dbReference type="HOGENOM" id="CLU_136204_1_0_5"/>
<dbReference type="PATRIC" id="fig|1122180.6.peg.3147"/>
<dbReference type="Proteomes" id="UP000025047">
    <property type="component" value="Unassembled WGS sequence"/>
</dbReference>
<dbReference type="eggNOG" id="ENOG502ZT41">
    <property type="taxonomic scope" value="Bacteria"/>
</dbReference>
<reference evidence="1 2" key="1">
    <citation type="submission" date="2013-03" db="EMBL/GenBank/DDBJ databases">
        <authorList>
            <person name="Fiebig A."/>
            <person name="Goeker M."/>
            <person name="Klenk H.-P.P."/>
        </authorList>
    </citation>
    <scope>NUCLEOTIDE SEQUENCE [LARGE SCALE GENOMIC DNA]</scope>
    <source>
        <strain evidence="1 2">DSM 17492</strain>
    </source>
</reference>